<keyword evidence="6 12" id="KW-0441">Lipid A biosynthesis</keyword>
<dbReference type="HAMAP" id="MF_00388">
    <property type="entry name" value="LpxC"/>
    <property type="match status" value="1"/>
</dbReference>
<dbReference type="GO" id="GO:0103117">
    <property type="term" value="F:UDP-3-O-acyl-N-acetylglucosamine deacetylase activity"/>
    <property type="evidence" value="ECO:0007669"/>
    <property type="project" value="UniProtKB-UniRule"/>
</dbReference>
<evidence type="ECO:0000256" key="9">
    <source>
        <dbReference type="ARBA" id="ARBA00022833"/>
    </source>
</evidence>
<dbReference type="EC" id="3.5.1.108" evidence="4 12"/>
<dbReference type="GO" id="GO:0009245">
    <property type="term" value="P:lipid A biosynthetic process"/>
    <property type="evidence" value="ECO:0007669"/>
    <property type="project" value="UniProtKB-UniRule"/>
</dbReference>
<dbReference type="EMBL" id="CACVAY010000025">
    <property type="protein sequence ID" value="CAA6805063.1"/>
    <property type="molecule type" value="Genomic_DNA"/>
</dbReference>
<protein>
    <recommendedName>
        <fullName evidence="4 12">UDP-3-O-acyl-N-acetylglucosamine deacetylase</fullName>
        <shortName evidence="12">UDP-3-O-acyl-GlcNAc deacetylase</shortName>
        <ecNumber evidence="4 12">3.5.1.108</ecNumber>
    </recommendedName>
    <alternativeName>
        <fullName evidence="12">UDP-3-O-[R-3-hydroxymyristoyl]-N-acetylglucosamine deacetylase</fullName>
    </alternativeName>
</protein>
<evidence type="ECO:0000256" key="11">
    <source>
        <dbReference type="ARBA" id="ARBA00024535"/>
    </source>
</evidence>
<dbReference type="GO" id="GO:0016020">
    <property type="term" value="C:membrane"/>
    <property type="evidence" value="ECO:0007669"/>
    <property type="project" value="GOC"/>
</dbReference>
<dbReference type="InterPro" id="IPR020568">
    <property type="entry name" value="Ribosomal_Su5_D2-typ_SF"/>
</dbReference>
<dbReference type="PANTHER" id="PTHR33694:SF1">
    <property type="entry name" value="UDP-3-O-ACYL-N-ACETYLGLUCOSAMINE DEACETYLASE 1, MITOCHONDRIAL-RELATED"/>
    <property type="match status" value="1"/>
</dbReference>
<dbReference type="InterPro" id="IPR011334">
    <property type="entry name" value="UDP-acyl_GlcNac_deAcase_C"/>
</dbReference>
<dbReference type="GO" id="GO:0046872">
    <property type="term" value="F:metal ion binding"/>
    <property type="evidence" value="ECO:0007669"/>
    <property type="project" value="UniProtKB-KW"/>
</dbReference>
<proteinExistence type="inferred from homology"/>
<evidence type="ECO:0000256" key="8">
    <source>
        <dbReference type="ARBA" id="ARBA00022801"/>
    </source>
</evidence>
<dbReference type="Gene3D" id="3.30.1700.10">
    <property type="entry name" value="lpxc deacetylase, domain 2"/>
    <property type="match status" value="1"/>
</dbReference>
<keyword evidence="7 12" id="KW-0479">Metal-binding</keyword>
<dbReference type="SUPFAM" id="SSF54211">
    <property type="entry name" value="Ribosomal protein S5 domain 2-like"/>
    <property type="match status" value="2"/>
</dbReference>
<comment type="pathway">
    <text evidence="3 12">Glycolipid biosynthesis; lipid IV(A) biosynthesis; lipid IV(A) from (3R)-3-hydroxytetradecanoyl-[acyl-carrier-protein] and UDP-N-acetyl-alpha-D-glucosamine: step 2/6.</text>
</comment>
<feature type="binding site" evidence="12">
    <location>
        <position position="242"/>
    </location>
    <ligand>
        <name>Zn(2+)</name>
        <dbReference type="ChEBI" id="CHEBI:29105"/>
    </ligand>
</feature>
<evidence type="ECO:0000256" key="4">
    <source>
        <dbReference type="ARBA" id="ARBA00012745"/>
    </source>
</evidence>
<keyword evidence="8 12" id="KW-0378">Hydrolase</keyword>
<keyword evidence="10 12" id="KW-0443">Lipid metabolism</keyword>
<feature type="active site" description="Proton donor" evidence="12">
    <location>
        <position position="269"/>
    </location>
</feature>
<evidence type="ECO:0000256" key="2">
    <source>
        <dbReference type="ARBA" id="ARBA00002923"/>
    </source>
</evidence>
<evidence type="ECO:0000256" key="10">
    <source>
        <dbReference type="ARBA" id="ARBA00023098"/>
    </source>
</evidence>
<keyword evidence="5 12" id="KW-0444">Lipid biosynthesis</keyword>
<feature type="binding site" evidence="12">
    <location>
        <position position="246"/>
    </location>
    <ligand>
        <name>Zn(2+)</name>
        <dbReference type="ChEBI" id="CHEBI:29105"/>
    </ligand>
</feature>
<dbReference type="PANTHER" id="PTHR33694">
    <property type="entry name" value="UDP-3-O-ACYL-N-ACETYLGLUCOSAMINE DEACETYLASE 1, MITOCHONDRIAL-RELATED"/>
    <property type="match status" value="1"/>
</dbReference>
<evidence type="ECO:0000256" key="6">
    <source>
        <dbReference type="ARBA" id="ARBA00022556"/>
    </source>
</evidence>
<dbReference type="Gene3D" id="3.30.230.20">
    <property type="entry name" value="lpxc deacetylase, domain 1"/>
    <property type="match status" value="1"/>
</dbReference>
<dbReference type="AlphaFoldDB" id="A0A6S6S9K3"/>
<dbReference type="InterPro" id="IPR004463">
    <property type="entry name" value="UDP-acyl_GlcNac_deAcase"/>
</dbReference>
<dbReference type="NCBIfam" id="TIGR00325">
    <property type="entry name" value="lpxC"/>
    <property type="match status" value="1"/>
</dbReference>
<evidence type="ECO:0000256" key="3">
    <source>
        <dbReference type="ARBA" id="ARBA00005002"/>
    </source>
</evidence>
<accession>A0A6S6S9K3</accession>
<feature type="binding site" evidence="12">
    <location>
        <position position="82"/>
    </location>
    <ligand>
        <name>Zn(2+)</name>
        <dbReference type="ChEBI" id="CHEBI:29105"/>
    </ligand>
</feature>
<evidence type="ECO:0000256" key="1">
    <source>
        <dbReference type="ARBA" id="ARBA00001947"/>
    </source>
</evidence>
<comment type="catalytic activity">
    <reaction evidence="11 12">
        <text>a UDP-3-O-[(3R)-3-hydroxyacyl]-N-acetyl-alpha-D-glucosamine + H2O = a UDP-3-O-[(3R)-3-hydroxyacyl]-alpha-D-glucosamine + acetate</text>
        <dbReference type="Rhea" id="RHEA:67816"/>
        <dbReference type="ChEBI" id="CHEBI:15377"/>
        <dbReference type="ChEBI" id="CHEBI:30089"/>
        <dbReference type="ChEBI" id="CHEBI:137740"/>
        <dbReference type="ChEBI" id="CHEBI:173225"/>
        <dbReference type="EC" id="3.5.1.108"/>
    </reaction>
</comment>
<comment type="cofactor">
    <cofactor evidence="1 12">
        <name>Zn(2+)</name>
        <dbReference type="ChEBI" id="CHEBI:29105"/>
    </cofactor>
</comment>
<dbReference type="Pfam" id="PF03331">
    <property type="entry name" value="LpxC"/>
    <property type="match status" value="1"/>
</dbReference>
<evidence type="ECO:0000256" key="7">
    <source>
        <dbReference type="ARBA" id="ARBA00022723"/>
    </source>
</evidence>
<dbReference type="UniPathway" id="UPA00359">
    <property type="reaction ID" value="UER00478"/>
</dbReference>
<dbReference type="InterPro" id="IPR015870">
    <property type="entry name" value="UDP-acyl_N-AcGlcN_deAcase_N"/>
</dbReference>
<gene>
    <name evidence="12" type="primary">lpxC</name>
    <name evidence="13" type="ORF">HELGO_WM11734</name>
</gene>
<organism evidence="13">
    <name type="scientific">uncultured Thiotrichaceae bacterium</name>
    <dbReference type="NCBI Taxonomy" id="298394"/>
    <lineage>
        <taxon>Bacteria</taxon>
        <taxon>Pseudomonadati</taxon>
        <taxon>Pseudomonadota</taxon>
        <taxon>Gammaproteobacteria</taxon>
        <taxon>Thiotrichales</taxon>
        <taxon>Thiotrichaceae</taxon>
        <taxon>environmental samples</taxon>
    </lineage>
</organism>
<name>A0A6S6S9K3_9GAMM</name>
<evidence type="ECO:0000256" key="5">
    <source>
        <dbReference type="ARBA" id="ARBA00022516"/>
    </source>
</evidence>
<sequence length="290" mass="31995">MNEHSQQTICQELSFSGPGLHTAGHHIIILKPAVENTGIIFRRKDATGEWQCIPAHWKYTKVLPLCTCIAVDDALHVRTIEHLMAALYACGIDNLEIDIEGSEVPILDGSALPFIEAINKVGVQTQSSARTVYTVIQEHCVEEGSRYIKIEPAGMLELDLTIVLAKIGKQRWQGVVTPASFTQECSQARTFGRLKSGLLAQLTRFQKDSICLGANQKSAVVIVGNKAINKGGLRMPDEYIRHRVLDLVGDLMLAGGHLQGKITAVSPAHRLNHQLLTELFKNHEIDRSPR</sequence>
<comment type="function">
    <text evidence="2 12">Catalyzes the hydrolysis of UDP-3-O-myristoyl-N-acetylglucosamine to form UDP-3-O-myristoylglucosamine and acetate, the committed step in lipid A biosynthesis.</text>
</comment>
<evidence type="ECO:0000256" key="12">
    <source>
        <dbReference type="HAMAP-Rule" id="MF_00388"/>
    </source>
</evidence>
<keyword evidence="9 12" id="KW-0862">Zinc</keyword>
<reference evidence="13" key="1">
    <citation type="submission" date="2020-01" db="EMBL/GenBank/DDBJ databases">
        <authorList>
            <person name="Meier V. D."/>
            <person name="Meier V D."/>
        </authorList>
    </citation>
    <scope>NUCLEOTIDE SEQUENCE</scope>
    <source>
        <strain evidence="13">HLG_WM_MAG_07</strain>
    </source>
</reference>
<comment type="similarity">
    <text evidence="12">Belongs to the LpxC family.</text>
</comment>
<evidence type="ECO:0000313" key="13">
    <source>
        <dbReference type="EMBL" id="CAA6805063.1"/>
    </source>
</evidence>